<dbReference type="InterPro" id="IPR007110">
    <property type="entry name" value="Ig-like_dom"/>
</dbReference>
<dbReference type="AlphaFoldDB" id="A0A9X1S6B9"/>
<dbReference type="RefSeq" id="WP_227908054.1">
    <property type="nucleotide sequence ID" value="NZ_CP095461.1"/>
</dbReference>
<feature type="transmembrane region" description="Helical" evidence="2">
    <location>
        <begin position="37"/>
        <end position="58"/>
    </location>
</feature>
<feature type="region of interest" description="Disordered" evidence="1">
    <location>
        <begin position="1"/>
        <end position="23"/>
    </location>
</feature>
<name>A0A9X1S6B9_9MICC</name>
<accession>A0A9X1S6B9</accession>
<keyword evidence="2" id="KW-1133">Transmembrane helix</keyword>
<organism evidence="4 5">
    <name type="scientific">Arthrobacter gengyunqii</name>
    <dbReference type="NCBI Taxonomy" id="2886940"/>
    <lineage>
        <taxon>Bacteria</taxon>
        <taxon>Bacillati</taxon>
        <taxon>Actinomycetota</taxon>
        <taxon>Actinomycetes</taxon>
        <taxon>Micrococcales</taxon>
        <taxon>Micrococcaceae</taxon>
        <taxon>Arthrobacter</taxon>
    </lineage>
</organism>
<evidence type="ECO:0000256" key="1">
    <source>
        <dbReference type="SAM" id="MobiDB-lite"/>
    </source>
</evidence>
<reference evidence="4" key="1">
    <citation type="submission" date="2021-10" db="EMBL/GenBank/DDBJ databases">
        <title>Novel species in genus Arthrobacter.</title>
        <authorList>
            <person name="Liu Y."/>
        </authorList>
    </citation>
    <scope>NUCLEOTIDE SEQUENCE</scope>
    <source>
        <strain evidence="4">Zg-Y809</strain>
    </source>
</reference>
<sequence>MSKKQLGAAQGGENEPGEGQRSGWTERLRALPGFRMAAVAFVLTVVLGIGSTIAYAYWSQSTSVAITGTTRSDLPAGTTLVTANPVLANRPGNATGLTCQALDTHKNMIPKTTTDMRFSWQKATNATSYVVTIRSNSGEYSYQQSKTVTAVSADFQFTRQKSIPNGNAEPGSTPFYADYTVRVMPLNGNVPGDPLYWTLRYAHQNSANCYDNTIVTGASPLGDISLNCALPAFAPGATYVEPRFTWTSSSGATSYAVTMTAQNGNGYGGEQSVTGGHAAFRVMQPKPIPGNPPYFGRYTIRVQPMNGTVAGDPRYLTYQLGANSHECWPGK</sequence>
<evidence type="ECO:0000313" key="4">
    <source>
        <dbReference type="EMBL" id="MCC3269668.1"/>
    </source>
</evidence>
<evidence type="ECO:0000259" key="3">
    <source>
        <dbReference type="PROSITE" id="PS50835"/>
    </source>
</evidence>
<proteinExistence type="predicted"/>
<dbReference type="PROSITE" id="PS50835">
    <property type="entry name" value="IG_LIKE"/>
    <property type="match status" value="1"/>
</dbReference>
<keyword evidence="2" id="KW-0812">Transmembrane</keyword>
<comment type="caution">
    <text evidence="4">The sequence shown here is derived from an EMBL/GenBank/DDBJ whole genome shotgun (WGS) entry which is preliminary data.</text>
</comment>
<gene>
    <name evidence="4" type="ORF">LJ751_09865</name>
</gene>
<feature type="domain" description="Ig-like" evidence="3">
    <location>
        <begin position="75"/>
        <end position="141"/>
    </location>
</feature>
<dbReference type="EMBL" id="JAJFZP010000007">
    <property type="protein sequence ID" value="MCC3269668.1"/>
    <property type="molecule type" value="Genomic_DNA"/>
</dbReference>
<evidence type="ECO:0000313" key="5">
    <source>
        <dbReference type="Proteomes" id="UP001139264"/>
    </source>
</evidence>
<evidence type="ECO:0000256" key="2">
    <source>
        <dbReference type="SAM" id="Phobius"/>
    </source>
</evidence>
<dbReference type="Proteomes" id="UP001139264">
    <property type="component" value="Unassembled WGS sequence"/>
</dbReference>
<keyword evidence="2" id="KW-0472">Membrane</keyword>
<protein>
    <recommendedName>
        <fullName evidence="3">Ig-like domain-containing protein</fullName>
    </recommendedName>
</protein>